<evidence type="ECO:0000256" key="5">
    <source>
        <dbReference type="ARBA" id="ARBA00023136"/>
    </source>
</evidence>
<name>A0A3B3ZY24_9GOBI</name>
<evidence type="ECO:0000256" key="1">
    <source>
        <dbReference type="ARBA" id="ARBA00004141"/>
    </source>
</evidence>
<dbReference type="PANTHER" id="PTHR10231">
    <property type="entry name" value="NUCLEOTIDE-SUGAR TRANSMEMBRANE TRANSPORTER"/>
    <property type="match status" value="1"/>
</dbReference>
<keyword evidence="5 7" id="KW-0472">Membrane</keyword>
<dbReference type="Proteomes" id="UP000261520">
    <property type="component" value="Unplaced"/>
</dbReference>
<organism evidence="8 9">
    <name type="scientific">Periophthalmus magnuspinnatus</name>
    <dbReference type="NCBI Taxonomy" id="409849"/>
    <lineage>
        <taxon>Eukaryota</taxon>
        <taxon>Metazoa</taxon>
        <taxon>Chordata</taxon>
        <taxon>Craniata</taxon>
        <taxon>Vertebrata</taxon>
        <taxon>Euteleostomi</taxon>
        <taxon>Actinopterygii</taxon>
        <taxon>Neopterygii</taxon>
        <taxon>Teleostei</taxon>
        <taxon>Neoteleostei</taxon>
        <taxon>Acanthomorphata</taxon>
        <taxon>Gobiaria</taxon>
        <taxon>Gobiiformes</taxon>
        <taxon>Gobioidei</taxon>
        <taxon>Gobiidae</taxon>
        <taxon>Oxudercinae</taxon>
        <taxon>Periophthalmus</taxon>
    </lineage>
</organism>
<feature type="transmembrane region" description="Helical" evidence="7">
    <location>
        <begin position="267"/>
        <end position="287"/>
    </location>
</feature>
<sequence length="388" mass="42819">MMACCRGLCSRSSAYTLALGLCFVTLGTSRILLLKFSANADNKYDFHPASVNLLAEALKLIFCVVMSIRVIVRGTVQGTLAMAVLFSNFVILTTAVLFRVVLKRQLSWVQWASLVILFLAIVSLTTGSGGNQHAISVHGSIHANPLSAPSNSCLLYTQLLEQMRNSSASESWASVLPAQEWRNKMVEKLRTFGVGHILLILQCFISAMANIYNEKILKEGDQLTESIFIQNSKLYVFGLIFNGLTLGLGSEARGITIHCGLLHGHNVFSLGLVLVTAALGLSVAFILKFRDNMFHVLTGQITTVLVTALSLFLFDFRPSLDFFLQAPMVLLAIFIYNASRPRDLEYSLQKEKLRVINGEVFQRSRGDGEELELLTKPNTDSETEDDSL</sequence>
<feature type="transmembrane region" description="Helical" evidence="7">
    <location>
        <begin position="79"/>
        <end position="102"/>
    </location>
</feature>
<dbReference type="AlphaFoldDB" id="A0A3B3ZY24"/>
<evidence type="ECO:0008006" key="10">
    <source>
        <dbReference type="Google" id="ProtNLM"/>
    </source>
</evidence>
<proteinExistence type="predicted"/>
<protein>
    <recommendedName>
        <fullName evidence="10">Solute carrier family 35 member A5</fullName>
    </recommendedName>
</protein>
<evidence type="ECO:0000313" key="8">
    <source>
        <dbReference type="Ensembl" id="ENSPMGP00000009420.1"/>
    </source>
</evidence>
<dbReference type="Pfam" id="PF04142">
    <property type="entry name" value="Nuc_sug_transp"/>
    <property type="match status" value="1"/>
</dbReference>
<feature type="transmembrane region" description="Helical" evidence="7">
    <location>
        <begin position="320"/>
        <end position="338"/>
    </location>
</feature>
<accession>A0A3B3ZY24</accession>
<evidence type="ECO:0000256" key="7">
    <source>
        <dbReference type="SAM" id="Phobius"/>
    </source>
</evidence>
<keyword evidence="2" id="KW-0813">Transport</keyword>
<evidence type="ECO:0000256" key="2">
    <source>
        <dbReference type="ARBA" id="ARBA00022597"/>
    </source>
</evidence>
<evidence type="ECO:0000256" key="6">
    <source>
        <dbReference type="SAM" id="MobiDB-lite"/>
    </source>
</evidence>
<reference evidence="8" key="2">
    <citation type="submission" date="2025-09" db="UniProtKB">
        <authorList>
            <consortium name="Ensembl"/>
        </authorList>
    </citation>
    <scope>IDENTIFICATION</scope>
</reference>
<evidence type="ECO:0000256" key="4">
    <source>
        <dbReference type="ARBA" id="ARBA00022989"/>
    </source>
</evidence>
<feature type="transmembrane region" description="Helical" evidence="7">
    <location>
        <begin position="12"/>
        <end position="33"/>
    </location>
</feature>
<dbReference type="GO" id="GO:0015165">
    <property type="term" value="F:pyrimidine nucleotide-sugar transmembrane transporter activity"/>
    <property type="evidence" value="ECO:0007669"/>
    <property type="project" value="InterPro"/>
</dbReference>
<dbReference type="PIRSF" id="PIRSF005799">
    <property type="entry name" value="UDP-gal_transpt"/>
    <property type="match status" value="1"/>
</dbReference>
<keyword evidence="9" id="KW-1185">Reference proteome</keyword>
<feature type="transmembrane region" description="Helical" evidence="7">
    <location>
        <begin position="294"/>
        <end position="314"/>
    </location>
</feature>
<feature type="transmembrane region" description="Helical" evidence="7">
    <location>
        <begin position="192"/>
        <end position="212"/>
    </location>
</feature>
<evidence type="ECO:0000313" key="9">
    <source>
        <dbReference type="Proteomes" id="UP000261520"/>
    </source>
</evidence>
<dbReference type="GO" id="GO:0000139">
    <property type="term" value="C:Golgi membrane"/>
    <property type="evidence" value="ECO:0007669"/>
    <property type="project" value="UniProtKB-SubCell"/>
</dbReference>
<dbReference type="InterPro" id="IPR007271">
    <property type="entry name" value="Nuc_sug_transpt"/>
</dbReference>
<keyword evidence="2" id="KW-0762">Sugar transport</keyword>
<evidence type="ECO:0000256" key="3">
    <source>
        <dbReference type="ARBA" id="ARBA00022692"/>
    </source>
</evidence>
<dbReference type="STRING" id="409849.ENSPMGP00000009420"/>
<dbReference type="Ensembl" id="ENSPMGT00000010046.1">
    <property type="protein sequence ID" value="ENSPMGP00000009420.1"/>
    <property type="gene ID" value="ENSPMGG00000007802.1"/>
</dbReference>
<keyword evidence="3 7" id="KW-0812">Transmembrane</keyword>
<feature type="region of interest" description="Disordered" evidence="6">
    <location>
        <begin position="367"/>
        <end position="388"/>
    </location>
</feature>
<feature type="transmembrane region" description="Helical" evidence="7">
    <location>
        <begin position="108"/>
        <end position="126"/>
    </location>
</feature>
<reference evidence="8" key="1">
    <citation type="submission" date="2025-08" db="UniProtKB">
        <authorList>
            <consortium name="Ensembl"/>
        </authorList>
    </citation>
    <scope>IDENTIFICATION</scope>
</reference>
<keyword evidence="4 7" id="KW-1133">Transmembrane helix</keyword>
<comment type="subcellular location">
    <subcellularLocation>
        <location evidence="1">Membrane</location>
        <topology evidence="1">Multi-pass membrane protein</topology>
    </subcellularLocation>
</comment>